<dbReference type="PANTHER" id="PTHR15678">
    <property type="entry name" value="ANTIGEN MLAA-22-RELATED"/>
    <property type="match status" value="1"/>
</dbReference>
<reference evidence="8" key="1">
    <citation type="submission" date="2019-03" db="EMBL/GenBank/DDBJ databases">
        <title>Snf2 controls pulcherriminic acid biosynthesis and connects pigmentation and antifungal activity of the yeast Metschnikowia pulcherrima.</title>
        <authorList>
            <person name="Gore-Lloyd D."/>
            <person name="Sumann I."/>
            <person name="Brachmann A.O."/>
            <person name="Schneeberger K."/>
            <person name="Ortiz-Merino R.A."/>
            <person name="Moreno-Beltran M."/>
            <person name="Schlaefli M."/>
            <person name="Kirner P."/>
            <person name="Santos Kron A."/>
            <person name="Wolfe K.H."/>
            <person name="Piel J."/>
            <person name="Ahrens C.H."/>
            <person name="Henk D."/>
            <person name="Freimoser F.M."/>
        </authorList>
    </citation>
    <scope>NUCLEOTIDE SEQUENCE [LARGE SCALE GENOMIC DNA]</scope>
    <source>
        <strain evidence="8">APC 1.2</strain>
    </source>
</reference>
<dbReference type="InterPro" id="IPR019449">
    <property type="entry name" value="FMP27_WPPW_RBG"/>
</dbReference>
<feature type="compositionally biased region" description="Basic residues" evidence="2">
    <location>
        <begin position="2479"/>
        <end position="2489"/>
    </location>
</feature>
<dbReference type="Proteomes" id="UP000292447">
    <property type="component" value="Chromosome I"/>
</dbReference>
<sequence length="2714" mass="310100">MPNMSEFSYIERLHTTAKSISAYQLSTFLVCLYLGCLLLINLLPHLRVRSFGWLALYGVTFTLPDATITARRIRLRLNLSWRSLNPFRMVAIQVTDVVVVMTERLQEKCHAKNEDEKNEDLIREDFSFIISKFVYDHVIRRNWLNELTIQLYRVSFNHHAMEEDISFHIDYLKIENTHDAVKSSEKFGVSMLDGYVNDTSPGGELAGLRLFHNLEISVACDLIFSCPSQHSQSLQMSLGNIDALFVIADLRVRKLDQLIAKRKHHTATAQKHREIPSLRLFFDKLATFSSVQLKVEQSEIEFKEVKLASSSYSLNYTRDDSYKQQTTAKFSSYVTAATLLHNDLKCLDVPSIAYILDVDLTDFYRAKQTKTLDNFTVDLLTTLSMTNPSFYVYFDQFAYILEAPLTSESPGKSDYDIKQKLMTYTRHIRKSSVKFVVVDLKGQLHMPDSEGGDFRRESMNNVVSIAGAQAMAFKFSSKNLGDLLNRKCSSSSPVSLKSFFKLRNLYMEVEGNKVFLSALSALIGYSLDSHKVALRISSKRLQLKSVNTMIFHIVRKIREAQIGSANKACRRMNEEREANDSNDVKSNVEVKRELIDIFEILPPIIHSVKLRAVVLLSDIICNDWLPLHVFHDDHLGEDIDLADFKRGVSLTASGLELDYKRGDKYFETRLKQLQVNTLSECASEYVEDFDQKTSDPLAEIEVSDVSSLESGLSEFSLNAARENVKTVKMVLNVQDVLLRNPSNNSSKLMLSVPQVEARADIYLVWCILYAYTLVEIIAPRVERTYSPEEAQRLKTVRKIIEFDTEISSLSLVTRLPHDVDVLFEIDSLSLRDAFISPQCQASYVRLYVIHPTTKLWSRLISVTDMNVDLDMISRDTISVKSRALRFNIPFQFLVYTVIDNVITFFKAGRQIWVNFQHLSDNIHDYKRVEPEAKEAIKIPRIQVKSDIMGITLENDEFESQLSLIFQFGAIENVERRRKLAVFEKKAKFLRSQAREALSNSHVEQRRFVSKGSHKRKPNVLTKALFNTQDDKEQESTTKHAKKSSLRETFCGSENHTETDEHKSKSTKMSMFKDAFSGNDSKKSGSDSSKHTSGKGSVNGTQTKSESQPEQIEEYMTEDEVEGLIAKAYEELLKDFSDSWVHKFAKFKHTSHQSWKSRMESIWGLDTVNKVMKSKFEIQEYSRGPPQFQGAFRDFDLIVDDPKLEDIDGFLAKHGKGQPHLDYSILIPAFIHWRSSSVYMSLRDYALPFMSFPSNGDPDSPVMDLRGTIVINERLVQIPEELRHIFVPFSPATKALRIVDNFYSVSVIRTLTPVKMMFDLESTLSTDRACVISWCKAYQPALLSAMMAFENFTKPEIDDSPLGWWDKMALNAHGSIRFMIKNELCLHMKSSISPYSLIGNSSGLVFCWKDNVRLRINDTGKQSELVILESDDFILGIPNYSATEGQAWSLLNSNANNDNSDSESEMGKFQKRVMKLTSDEKVVWKLGFLFERNKDKDLKELSADMERTDQFKPHYDVIMTGPQYDYHPDSFEEFRSDYTHLAISVNSSSKKGNSHNYAYFTPLTFEYFKVWWKTLNDNVSLPIREGKLFAKLAFKDSSVKFGPHLFTLKYQLVIEPLTVSDIYLSMGDKDSNHNVTAYGCKGKAAKCVIDLHQRREIARYVNENLGIDKQVRKLKMNLGEVEVTEADIRLIFALFNDISMAGKLLSYYSGETSLAVDLDTYEKDLKEHSARNQSSRRGLVANESDMPWIDFDDFIEMEEHEILSPDTTVKVVPFFSTPSFTYFRESTLEHPEGIHPFGHEPSHKCLIGVSSPEEIQAQLVELRSTEVKLKLNEYLKKAKKLSENHDSASLREKHRLDKEIAHWQKKVKSLGQLQVDSECSSTCIDEVTNVNTRTTSRNGSLSEIKPQMSHALSMYSVISSLDQAREVINANSMLSSYHNRFLIHNLKMKWNNEARDVFTSFLSVMGHRRTEALSMSRQALELMDKLLKNAEQKKRQSVGEPSFVSEKNFTCGNDVIEAFDEYLTRLECDTEEIDPKYIVKFIKPQIQFQSDSNPGACVLMTSRDIELRVFCVNHEGTDDIITDSDVNTSLMETRYGVLCRDSRVLAFQEAQFADSLSKLHGADQKRSNWPPWLNLEDSDNLQLFEKNLVIEKTTIAVSLKKPNLLAVETCKGHPQNSEVVVHLAKLVINATSEQYCAFYYILTDLLIHGNEKHYFLQRIEQISSVSEASDFANLADRIKLLQNNIRICKFLILKMNEKSLKLSEEKQRQHSHLKLELCRMKIELTIIIKSLEVKSSSFNGIKAMSRAWSVHVDQLIFHILEDSREPLIDFALATSTFTRLEESDGSNANSVEVSLVQGFNLKKGAAYPELLRPFKEFKGEKGKGPTYDESSPMIKMKWKMLNPVGGIRVMNNADLSVQPLQVQLDYDTATQLFDYLFPKDEETQDGSETRERSLSMDGSESEAGYESSGSPPTINSPTKTFKKVWNRSKISRSDSSSNFTHDSLHHDTFSGESMSVSSSDGRREQEKPKAKHGGRKRGKEEKTITDDIAIIMKRSAQYFVVGDFKVNKMNLCISFKAPKHLNIIDVHNLEFFLPSIHYKDKTWTSNDFIMQLQKDVIKIFLSNTVRIIGNKFKLRKRKKVSTPLRQISDFSLYMTVEDLQGEGRGGDSVSPDLEKSEQGPSALHRPQTSNDNPPEKVREWNGLENVDEEIESDSN</sequence>
<feature type="region of interest" description="Disordered" evidence="2">
    <location>
        <begin position="2660"/>
        <end position="2714"/>
    </location>
</feature>
<feature type="compositionally biased region" description="Basic residues" evidence="2">
    <location>
        <begin position="1007"/>
        <end position="1017"/>
    </location>
</feature>
<evidence type="ECO:0000256" key="2">
    <source>
        <dbReference type="SAM" id="MobiDB-lite"/>
    </source>
</evidence>
<dbReference type="SMART" id="SM01216">
    <property type="entry name" value="Fmp27_WPPW"/>
    <property type="match status" value="1"/>
</dbReference>
<feature type="compositionally biased region" description="Basic and acidic residues" evidence="2">
    <location>
        <begin position="1079"/>
        <end position="1089"/>
    </location>
</feature>
<dbReference type="InterPro" id="IPR045167">
    <property type="entry name" value="Hobbit"/>
</dbReference>
<gene>
    <name evidence="7" type="primary">MPUL0A11150</name>
    <name evidence="7" type="ORF">METSCH_A11150</name>
</gene>
<evidence type="ECO:0000259" key="4">
    <source>
        <dbReference type="SMART" id="SM01214"/>
    </source>
</evidence>
<protein>
    <submittedName>
        <fullName evidence="7">RNA pol II promoter Fmp27 protein domain-containing protein</fullName>
    </submittedName>
</protein>
<feature type="compositionally biased region" description="Low complexity" evidence="2">
    <location>
        <begin position="2509"/>
        <end position="2518"/>
    </location>
</feature>
<feature type="coiled-coil region" evidence="1">
    <location>
        <begin position="1823"/>
        <end position="1850"/>
    </location>
</feature>
<feature type="domain" description="FMP27/BLTP2/Hobbit GFWDK motif-containing RBG unit" evidence="4">
    <location>
        <begin position="1243"/>
        <end position="1396"/>
    </location>
</feature>
<evidence type="ECO:0000313" key="8">
    <source>
        <dbReference type="Proteomes" id="UP000292447"/>
    </source>
</evidence>
<dbReference type="EMBL" id="CP034456">
    <property type="protein sequence ID" value="QBM86473.1"/>
    <property type="molecule type" value="Genomic_DNA"/>
</dbReference>
<evidence type="ECO:0000256" key="1">
    <source>
        <dbReference type="SAM" id="Coils"/>
    </source>
</evidence>
<dbReference type="SMART" id="SM01215">
    <property type="entry name" value="Fmp27_SW"/>
    <property type="match status" value="1"/>
</dbReference>
<feature type="transmembrane region" description="Helical" evidence="3">
    <location>
        <begin position="20"/>
        <end position="43"/>
    </location>
</feature>
<keyword evidence="1" id="KW-0175">Coiled coil</keyword>
<feature type="domain" description="FMP27 SW motif-containing RBG unit" evidence="5">
    <location>
        <begin position="1126"/>
        <end position="1225"/>
    </location>
</feature>
<feature type="transmembrane region" description="Helical" evidence="3">
    <location>
        <begin position="50"/>
        <end position="70"/>
    </location>
</feature>
<feature type="compositionally biased region" description="Basic and acidic residues" evidence="2">
    <location>
        <begin position="1028"/>
        <end position="1037"/>
    </location>
</feature>
<evidence type="ECO:0000259" key="6">
    <source>
        <dbReference type="SMART" id="SM01216"/>
    </source>
</evidence>
<dbReference type="STRING" id="2163413.A0A4V1ADP9"/>
<feature type="compositionally biased region" description="Low complexity" evidence="2">
    <location>
        <begin position="2460"/>
        <end position="2469"/>
    </location>
</feature>
<keyword evidence="3" id="KW-0812">Transmembrane</keyword>
<proteinExistence type="predicted"/>
<feature type="compositionally biased region" description="Acidic residues" evidence="2">
    <location>
        <begin position="2704"/>
        <end position="2714"/>
    </location>
</feature>
<dbReference type="PANTHER" id="PTHR15678:SF6">
    <property type="entry name" value="BRIDGE-LIKE LIPID TRANSFER PROTEIN FAMILY MEMBER 2"/>
    <property type="match status" value="1"/>
</dbReference>
<keyword evidence="3" id="KW-0472">Membrane</keyword>
<feature type="domain" description="FMP27 WPPW motif-containing RBG unit" evidence="6">
    <location>
        <begin position="1638"/>
        <end position="2137"/>
    </location>
</feature>
<name>A0A4V1ADP9_9ASCO</name>
<dbReference type="InterPro" id="IPR019415">
    <property type="entry name" value="FMP27_SW_RBG"/>
</dbReference>
<dbReference type="InterPro" id="IPR019441">
    <property type="entry name" value="FMP27/BLTP2/Hobbit_GFWDK_RBG"/>
</dbReference>
<dbReference type="Pfam" id="PF10344">
    <property type="entry name" value="Hobbit"/>
    <property type="match status" value="1"/>
</dbReference>
<dbReference type="SMART" id="SM01214">
    <property type="entry name" value="Fmp27_GFWDK"/>
    <property type="match status" value="1"/>
</dbReference>
<keyword evidence="8" id="KW-1185">Reference proteome</keyword>
<feature type="compositionally biased region" description="Basic and acidic residues" evidence="2">
    <location>
        <begin position="1054"/>
        <end position="1063"/>
    </location>
</feature>
<organism evidence="7 8">
    <name type="scientific">Metschnikowia aff. pulcherrima</name>
    <dbReference type="NCBI Taxonomy" id="2163413"/>
    <lineage>
        <taxon>Eukaryota</taxon>
        <taxon>Fungi</taxon>
        <taxon>Dikarya</taxon>
        <taxon>Ascomycota</taxon>
        <taxon>Saccharomycotina</taxon>
        <taxon>Pichiomycetes</taxon>
        <taxon>Metschnikowiaceae</taxon>
        <taxon>Metschnikowia</taxon>
    </lineage>
</organism>
<evidence type="ECO:0000313" key="7">
    <source>
        <dbReference type="EMBL" id="QBM86473.1"/>
    </source>
</evidence>
<evidence type="ECO:0000256" key="3">
    <source>
        <dbReference type="SAM" id="Phobius"/>
    </source>
</evidence>
<accession>A0A4V1ADP9</accession>
<keyword evidence="3" id="KW-1133">Transmembrane helix</keyword>
<feature type="compositionally biased region" description="Basic and acidic residues" evidence="2">
    <location>
        <begin position="2436"/>
        <end position="2453"/>
    </location>
</feature>
<evidence type="ECO:0000259" key="5">
    <source>
        <dbReference type="SMART" id="SM01215"/>
    </source>
</evidence>
<feature type="region of interest" description="Disordered" evidence="2">
    <location>
        <begin position="2436"/>
        <end position="2540"/>
    </location>
</feature>
<feature type="region of interest" description="Disordered" evidence="2">
    <location>
        <begin position="993"/>
        <end position="1116"/>
    </location>
</feature>
<feature type="compositionally biased region" description="Polar residues" evidence="2">
    <location>
        <begin position="1097"/>
        <end position="1109"/>
    </location>
</feature>